<proteinExistence type="predicted"/>
<sequence>MANQYTSLRALQPRVPLDLMPTKQSLFRRNPSHVTSFSISLIIPLWRVDEGPKFGTFSQISLQMGKLGLAGGESFGYLFRVHPRVLTAHVPSENAIT</sequence>
<accession>A0A8X6XN86</accession>
<reference evidence="1" key="1">
    <citation type="submission" date="2020-08" db="EMBL/GenBank/DDBJ databases">
        <title>Multicomponent nature underlies the extraordinary mechanical properties of spider dragline silk.</title>
        <authorList>
            <person name="Kono N."/>
            <person name="Nakamura H."/>
            <person name="Mori M."/>
            <person name="Yoshida Y."/>
            <person name="Ohtoshi R."/>
            <person name="Malay A.D."/>
            <person name="Moran D.A.P."/>
            <person name="Tomita M."/>
            <person name="Numata K."/>
            <person name="Arakawa K."/>
        </authorList>
    </citation>
    <scope>NUCLEOTIDE SEQUENCE</scope>
</reference>
<evidence type="ECO:0000313" key="1">
    <source>
        <dbReference type="EMBL" id="GFY56379.1"/>
    </source>
</evidence>
<dbReference type="EMBL" id="BMAV01010934">
    <property type="protein sequence ID" value="GFY56379.1"/>
    <property type="molecule type" value="Genomic_DNA"/>
</dbReference>
<dbReference type="AlphaFoldDB" id="A0A8X6XN86"/>
<evidence type="ECO:0000313" key="2">
    <source>
        <dbReference type="Proteomes" id="UP000886998"/>
    </source>
</evidence>
<name>A0A8X6XN86_9ARAC</name>
<keyword evidence="2" id="KW-1185">Reference proteome</keyword>
<dbReference type="OrthoDB" id="10305647at2759"/>
<gene>
    <name evidence="1" type="ORF">TNIN_71601</name>
</gene>
<protein>
    <submittedName>
        <fullName evidence="1">Uncharacterized protein</fullName>
    </submittedName>
</protein>
<dbReference type="Proteomes" id="UP000886998">
    <property type="component" value="Unassembled WGS sequence"/>
</dbReference>
<comment type="caution">
    <text evidence="1">The sequence shown here is derived from an EMBL/GenBank/DDBJ whole genome shotgun (WGS) entry which is preliminary data.</text>
</comment>
<organism evidence="1 2">
    <name type="scientific">Trichonephila inaurata madagascariensis</name>
    <dbReference type="NCBI Taxonomy" id="2747483"/>
    <lineage>
        <taxon>Eukaryota</taxon>
        <taxon>Metazoa</taxon>
        <taxon>Ecdysozoa</taxon>
        <taxon>Arthropoda</taxon>
        <taxon>Chelicerata</taxon>
        <taxon>Arachnida</taxon>
        <taxon>Araneae</taxon>
        <taxon>Araneomorphae</taxon>
        <taxon>Entelegynae</taxon>
        <taxon>Araneoidea</taxon>
        <taxon>Nephilidae</taxon>
        <taxon>Trichonephila</taxon>
        <taxon>Trichonephila inaurata</taxon>
    </lineage>
</organism>